<feature type="transmembrane region" description="Helical" evidence="6">
    <location>
        <begin position="288"/>
        <end position="308"/>
    </location>
</feature>
<feature type="transmembrane region" description="Helical" evidence="6">
    <location>
        <begin position="320"/>
        <end position="342"/>
    </location>
</feature>
<feature type="transmembrane region" description="Helical" evidence="6">
    <location>
        <begin position="35"/>
        <end position="56"/>
    </location>
</feature>
<dbReference type="Proteomes" id="UP000834106">
    <property type="component" value="Chromosome 17"/>
</dbReference>
<accession>A0AAD2A4G6</accession>
<name>A0AAD2A4G6_9LAMI</name>
<proteinExistence type="inferred from homology"/>
<keyword evidence="3 6" id="KW-0812">Transmembrane</keyword>
<protein>
    <recommendedName>
        <fullName evidence="7">EamA domain-containing protein</fullName>
    </recommendedName>
</protein>
<evidence type="ECO:0000313" key="9">
    <source>
        <dbReference type="Proteomes" id="UP000834106"/>
    </source>
</evidence>
<sequence>MEINKPLFVVLIIRSVYAGYFLLTKVAFSVGMNTYVFVFYRQAAATVFLAPIAMFFQWRTAPPLSFTIFVRIFLLSLCGITTSLDIFGVALTYTTASLAAATSNTLPVITFSLAVLFRMEKVKLRTSPGIMKVSGVALCLAGAATIALQAAATVFLAPTAMFFHWKTAPPLSFIIFIKIFMLSLCGITMSLDIFGVALKYTTPSLAAATSNTLPAITFFLAVLFRMEKVKLRTSPGIMKVSGVALFLAGAATIALYRGPFFKLLLHHHLIKSHHHQLEGHAIPSTQTWIKGVSLMLLSNITWAFWLVLQGRVLKSYPSKFLLIALQCFLSTIQSFFVAVALVRDPNEWKLGWDIKLVSIAYCGIVVTGIAFYLQTWVIEKKGPVYLAMTSPLILIFTIAATTFLFGEIISLGSVLGALFLVGGLYFVLWGKTKEEERKKAICAAIIDAEKANGGSKEETTT</sequence>
<feature type="transmembrane region" description="Helical" evidence="6">
    <location>
        <begin position="137"/>
        <end position="163"/>
    </location>
</feature>
<evidence type="ECO:0000256" key="6">
    <source>
        <dbReference type="SAM" id="Phobius"/>
    </source>
</evidence>
<feature type="transmembrane region" description="Helical" evidence="6">
    <location>
        <begin position="6"/>
        <end position="23"/>
    </location>
</feature>
<feature type="transmembrane region" description="Helical" evidence="6">
    <location>
        <begin position="98"/>
        <end position="117"/>
    </location>
</feature>
<dbReference type="SUPFAM" id="SSF103481">
    <property type="entry name" value="Multidrug resistance efflux transporter EmrE"/>
    <property type="match status" value="3"/>
</dbReference>
<dbReference type="Pfam" id="PF00892">
    <property type="entry name" value="EamA"/>
    <property type="match status" value="2"/>
</dbReference>
<feature type="transmembrane region" description="Helical" evidence="6">
    <location>
        <begin position="236"/>
        <end position="256"/>
    </location>
</feature>
<dbReference type="InterPro" id="IPR000620">
    <property type="entry name" value="EamA_dom"/>
</dbReference>
<gene>
    <name evidence="8" type="ORF">FPE_LOCUS28408</name>
</gene>
<keyword evidence="9" id="KW-1185">Reference proteome</keyword>
<evidence type="ECO:0000259" key="7">
    <source>
        <dbReference type="Pfam" id="PF00892"/>
    </source>
</evidence>
<dbReference type="GO" id="GO:0022857">
    <property type="term" value="F:transmembrane transporter activity"/>
    <property type="evidence" value="ECO:0007669"/>
    <property type="project" value="InterPro"/>
</dbReference>
<feature type="transmembrane region" description="Helical" evidence="6">
    <location>
        <begin position="411"/>
        <end position="429"/>
    </location>
</feature>
<evidence type="ECO:0000256" key="5">
    <source>
        <dbReference type="ARBA" id="ARBA00023136"/>
    </source>
</evidence>
<evidence type="ECO:0000313" key="8">
    <source>
        <dbReference type="EMBL" id="CAI9780978.1"/>
    </source>
</evidence>
<comment type="subcellular location">
    <subcellularLocation>
        <location evidence="1">Membrane</location>
        <topology evidence="1">Multi-pass membrane protein</topology>
    </subcellularLocation>
</comment>
<feature type="transmembrane region" description="Helical" evidence="6">
    <location>
        <begin position="68"/>
        <end position="91"/>
    </location>
</feature>
<dbReference type="GO" id="GO:0016020">
    <property type="term" value="C:membrane"/>
    <property type="evidence" value="ECO:0007669"/>
    <property type="project" value="UniProtKB-SubCell"/>
</dbReference>
<dbReference type="InterPro" id="IPR037185">
    <property type="entry name" value="EmrE-like"/>
</dbReference>
<dbReference type="PANTHER" id="PTHR31218">
    <property type="entry name" value="WAT1-RELATED PROTEIN"/>
    <property type="match status" value="1"/>
</dbReference>
<evidence type="ECO:0000256" key="4">
    <source>
        <dbReference type="ARBA" id="ARBA00022989"/>
    </source>
</evidence>
<feature type="transmembrane region" description="Helical" evidence="6">
    <location>
        <begin position="354"/>
        <end position="373"/>
    </location>
</feature>
<feature type="transmembrane region" description="Helical" evidence="6">
    <location>
        <begin position="204"/>
        <end position="224"/>
    </location>
</feature>
<keyword evidence="5 6" id="KW-0472">Membrane</keyword>
<evidence type="ECO:0000256" key="1">
    <source>
        <dbReference type="ARBA" id="ARBA00004141"/>
    </source>
</evidence>
<evidence type="ECO:0000256" key="3">
    <source>
        <dbReference type="ARBA" id="ARBA00022692"/>
    </source>
</evidence>
<organism evidence="8 9">
    <name type="scientific">Fraxinus pennsylvanica</name>
    <dbReference type="NCBI Taxonomy" id="56036"/>
    <lineage>
        <taxon>Eukaryota</taxon>
        <taxon>Viridiplantae</taxon>
        <taxon>Streptophyta</taxon>
        <taxon>Embryophyta</taxon>
        <taxon>Tracheophyta</taxon>
        <taxon>Spermatophyta</taxon>
        <taxon>Magnoliopsida</taxon>
        <taxon>eudicotyledons</taxon>
        <taxon>Gunneridae</taxon>
        <taxon>Pentapetalae</taxon>
        <taxon>asterids</taxon>
        <taxon>lamiids</taxon>
        <taxon>Lamiales</taxon>
        <taxon>Oleaceae</taxon>
        <taxon>Oleeae</taxon>
        <taxon>Fraxinus</taxon>
    </lineage>
</organism>
<comment type="similarity">
    <text evidence="2">Belongs to the drug/metabolite transporter (DMT) superfamily. Plant drug/metabolite exporter (P-DME) (TC 2.A.7.4) family.</text>
</comment>
<reference evidence="8" key="1">
    <citation type="submission" date="2023-05" db="EMBL/GenBank/DDBJ databases">
        <authorList>
            <person name="Huff M."/>
        </authorList>
    </citation>
    <scope>NUCLEOTIDE SEQUENCE</scope>
</reference>
<feature type="transmembrane region" description="Helical" evidence="6">
    <location>
        <begin position="385"/>
        <end position="405"/>
    </location>
</feature>
<keyword evidence="4 6" id="KW-1133">Transmembrane helix</keyword>
<feature type="domain" description="EamA" evidence="7">
    <location>
        <begin position="8"/>
        <end position="146"/>
    </location>
</feature>
<feature type="domain" description="EamA" evidence="7">
    <location>
        <begin position="290"/>
        <end position="428"/>
    </location>
</feature>
<feature type="transmembrane region" description="Helical" evidence="6">
    <location>
        <begin position="175"/>
        <end position="198"/>
    </location>
</feature>
<dbReference type="EMBL" id="OU503052">
    <property type="protein sequence ID" value="CAI9780978.1"/>
    <property type="molecule type" value="Genomic_DNA"/>
</dbReference>
<evidence type="ECO:0000256" key="2">
    <source>
        <dbReference type="ARBA" id="ARBA00007635"/>
    </source>
</evidence>
<dbReference type="AlphaFoldDB" id="A0AAD2A4G6"/>
<dbReference type="InterPro" id="IPR030184">
    <property type="entry name" value="WAT1-related"/>
</dbReference>